<comment type="caution">
    <text evidence="2">The sequence shown here is derived from an EMBL/GenBank/DDBJ whole genome shotgun (WGS) entry which is preliminary data.</text>
</comment>
<feature type="transmembrane region" description="Helical" evidence="1">
    <location>
        <begin position="134"/>
        <end position="158"/>
    </location>
</feature>
<feature type="transmembrane region" description="Helical" evidence="1">
    <location>
        <begin position="92"/>
        <end position="114"/>
    </location>
</feature>
<name>A0A0A0HZE2_CLONO</name>
<protein>
    <submittedName>
        <fullName evidence="2">Membrane protein</fullName>
    </submittedName>
</protein>
<dbReference type="EMBL" id="JENJ01000068">
    <property type="protein sequence ID" value="KGM94574.1"/>
    <property type="molecule type" value="Genomic_DNA"/>
</dbReference>
<dbReference type="OrthoDB" id="9816138at2"/>
<organism evidence="2 3">
    <name type="scientific">Clostridium novyi A str. 4552</name>
    <dbReference type="NCBI Taxonomy" id="1444289"/>
    <lineage>
        <taxon>Bacteria</taxon>
        <taxon>Bacillati</taxon>
        <taxon>Bacillota</taxon>
        <taxon>Clostridia</taxon>
        <taxon>Eubacteriales</taxon>
        <taxon>Clostridiaceae</taxon>
        <taxon>Clostridium</taxon>
    </lineage>
</organism>
<feature type="transmembrane region" description="Helical" evidence="1">
    <location>
        <begin position="170"/>
        <end position="191"/>
    </location>
</feature>
<accession>A0A0A0HZE2</accession>
<feature type="transmembrane region" description="Helical" evidence="1">
    <location>
        <begin position="12"/>
        <end position="30"/>
    </location>
</feature>
<feature type="transmembrane region" description="Helical" evidence="1">
    <location>
        <begin position="42"/>
        <end position="61"/>
    </location>
</feature>
<sequence>MGRLIKYELKGNYKIFFGIFTFAILINGLLLTRLGHWSDPSIIGLMSLVSTAMFITVLIFVEKSFSNEIYQDRGYLTFTLPVSGYKILASKILVGLLWLIISGVISFISFKYLIKELSGQDLMKLVMEHVDLKQLILIGIVYVIVSLVMLLLMMYLSIALTRVAYKGKKMSGFIGCVVFILLIILIHYISYKVGEAFPHEMHITLDIANSIGSNGIIKDGTITVRAKEITVNIARTIYMLVVYIGMFFGTGYLLENKMDI</sequence>
<proteinExistence type="predicted"/>
<dbReference type="Proteomes" id="UP000030012">
    <property type="component" value="Unassembled WGS sequence"/>
</dbReference>
<feature type="transmembrane region" description="Helical" evidence="1">
    <location>
        <begin position="237"/>
        <end position="254"/>
    </location>
</feature>
<reference evidence="2 3" key="1">
    <citation type="submission" date="2014-01" db="EMBL/GenBank/DDBJ databases">
        <title>Plasmidome dynamics in the species complex Clostridium novyi sensu lato converts strains of independent lineages into distinctly different pathogens.</title>
        <authorList>
            <person name="Skarin H."/>
            <person name="Segerman B."/>
        </authorList>
    </citation>
    <scope>NUCLEOTIDE SEQUENCE [LARGE SCALE GENOMIC DNA]</scope>
    <source>
        <strain evidence="2 3">4552</strain>
    </source>
</reference>
<evidence type="ECO:0000313" key="2">
    <source>
        <dbReference type="EMBL" id="KGM94574.1"/>
    </source>
</evidence>
<evidence type="ECO:0000313" key="3">
    <source>
        <dbReference type="Proteomes" id="UP000030012"/>
    </source>
</evidence>
<dbReference type="RefSeq" id="WP_039256141.1">
    <property type="nucleotide sequence ID" value="NZ_JENJ01000068.1"/>
</dbReference>
<keyword evidence="1" id="KW-0472">Membrane</keyword>
<keyword evidence="1" id="KW-1133">Transmembrane helix</keyword>
<keyword evidence="1" id="KW-0812">Transmembrane</keyword>
<evidence type="ECO:0000256" key="1">
    <source>
        <dbReference type="SAM" id="Phobius"/>
    </source>
</evidence>
<gene>
    <name evidence="2" type="ORF">Z968_11520</name>
</gene>
<dbReference type="AlphaFoldDB" id="A0A0A0HZE2"/>